<protein>
    <submittedName>
        <fullName evidence="2">YwiC-like family protein</fullName>
    </submittedName>
</protein>
<evidence type="ECO:0000313" key="2">
    <source>
        <dbReference type="EMBL" id="MBE7325154.1"/>
    </source>
</evidence>
<feature type="transmembrane region" description="Helical" evidence="1">
    <location>
        <begin position="186"/>
        <end position="212"/>
    </location>
</feature>
<keyword evidence="1" id="KW-0472">Membrane</keyword>
<keyword evidence="1" id="KW-0812">Transmembrane</keyword>
<keyword evidence="3" id="KW-1185">Reference proteome</keyword>
<feature type="transmembrane region" description="Helical" evidence="1">
    <location>
        <begin position="155"/>
        <end position="174"/>
    </location>
</feature>
<name>A0ABR9RUC7_9ACTN</name>
<proteinExistence type="predicted"/>
<feature type="transmembrane region" description="Helical" evidence="1">
    <location>
        <begin position="125"/>
        <end position="143"/>
    </location>
</feature>
<keyword evidence="1" id="KW-1133">Transmembrane helix</keyword>
<dbReference type="RefSeq" id="WP_193638477.1">
    <property type="nucleotide sequence ID" value="NZ_JADCSA010000009.1"/>
</dbReference>
<dbReference type="EMBL" id="JADCSA010000009">
    <property type="protein sequence ID" value="MBE7325154.1"/>
    <property type="molecule type" value="Genomic_DNA"/>
</dbReference>
<gene>
    <name evidence="2" type="ORF">IEQ44_10850</name>
</gene>
<evidence type="ECO:0000256" key="1">
    <source>
        <dbReference type="SAM" id="Phobius"/>
    </source>
</evidence>
<sequence length="251" mass="26736">MTTVHPRSRPRRRSPGWVPNQHGAWAMLAAPLFVGTVASGPTWVHLPLAAFWFTGYFAFFATGLWLKARRRDRWFPPVRVYVPAALALGLVVLAVQPELVRWAPAFVLPLGVGLVAAAQRHERDLVAGLTTVTASGLIAVVAYDAGTGPGGSLDRGWLLAAIQFAYFAGTVFYVKSAIRERGNPGFLRLSVGVHLATTLAMGAVSPWLVGVFALLTLRAAVLPGRGLTPGRIGVIEVVATVVVSTVSLLVV</sequence>
<dbReference type="Pfam" id="PF14256">
    <property type="entry name" value="YwiC"/>
    <property type="match status" value="1"/>
</dbReference>
<dbReference type="InterPro" id="IPR025576">
    <property type="entry name" value="YwiC"/>
</dbReference>
<organism evidence="2 3">
    <name type="scientific">Nocardioides malaquae</name>
    <dbReference type="NCBI Taxonomy" id="2773426"/>
    <lineage>
        <taxon>Bacteria</taxon>
        <taxon>Bacillati</taxon>
        <taxon>Actinomycetota</taxon>
        <taxon>Actinomycetes</taxon>
        <taxon>Propionibacteriales</taxon>
        <taxon>Nocardioidaceae</taxon>
        <taxon>Nocardioides</taxon>
    </lineage>
</organism>
<feature type="transmembrane region" description="Helical" evidence="1">
    <location>
        <begin position="232"/>
        <end position="250"/>
    </location>
</feature>
<comment type="caution">
    <text evidence="2">The sequence shown here is derived from an EMBL/GenBank/DDBJ whole genome shotgun (WGS) entry which is preliminary data.</text>
</comment>
<evidence type="ECO:0000313" key="3">
    <source>
        <dbReference type="Proteomes" id="UP000756387"/>
    </source>
</evidence>
<feature type="transmembrane region" description="Helical" evidence="1">
    <location>
        <begin position="78"/>
        <end position="96"/>
    </location>
</feature>
<feature type="transmembrane region" description="Helical" evidence="1">
    <location>
        <begin position="49"/>
        <end position="66"/>
    </location>
</feature>
<reference evidence="2 3" key="1">
    <citation type="submission" date="2020-10" db="EMBL/GenBank/DDBJ databases">
        <title>Nocardioides sp. isolated from sludge.</title>
        <authorList>
            <person name="Zhang X."/>
        </authorList>
    </citation>
    <scope>NUCLEOTIDE SEQUENCE [LARGE SCALE GENOMIC DNA]</scope>
    <source>
        <strain evidence="2 3">Y6</strain>
    </source>
</reference>
<accession>A0ABR9RUC7</accession>
<dbReference type="Proteomes" id="UP000756387">
    <property type="component" value="Unassembled WGS sequence"/>
</dbReference>
<feature type="transmembrane region" description="Helical" evidence="1">
    <location>
        <begin position="102"/>
        <end position="118"/>
    </location>
</feature>